<feature type="non-terminal residue" evidence="2">
    <location>
        <position position="87"/>
    </location>
</feature>
<accession>A0A3B0RVI9</accession>
<evidence type="ECO:0000256" key="1">
    <source>
        <dbReference type="SAM" id="Phobius"/>
    </source>
</evidence>
<organism evidence="2">
    <name type="scientific">hydrothermal vent metagenome</name>
    <dbReference type="NCBI Taxonomy" id="652676"/>
    <lineage>
        <taxon>unclassified sequences</taxon>
        <taxon>metagenomes</taxon>
        <taxon>ecological metagenomes</taxon>
    </lineage>
</organism>
<protein>
    <submittedName>
        <fullName evidence="2">Uncharacterized protein</fullName>
    </submittedName>
</protein>
<keyword evidence="1" id="KW-1133">Transmembrane helix</keyword>
<name>A0A3B0RVI9_9ZZZZ</name>
<sequence>MSQSVIFSPLLPLIWLFSLSGLAALVAIWAGWHRPVWLALRLVLIAAISFVAMGPQRVEAEHEYLNDIALLLVDKTLSMQMGQRAAI</sequence>
<evidence type="ECO:0000313" key="2">
    <source>
        <dbReference type="EMBL" id="VAV92448.1"/>
    </source>
</evidence>
<keyword evidence="1" id="KW-0812">Transmembrane</keyword>
<dbReference type="EMBL" id="UOEE01000144">
    <property type="protein sequence ID" value="VAV92448.1"/>
    <property type="molecule type" value="Genomic_DNA"/>
</dbReference>
<gene>
    <name evidence="2" type="ORF">MNBD_ALPHA06-356</name>
</gene>
<reference evidence="2" key="1">
    <citation type="submission" date="2018-06" db="EMBL/GenBank/DDBJ databases">
        <authorList>
            <person name="Zhirakovskaya E."/>
        </authorList>
    </citation>
    <scope>NUCLEOTIDE SEQUENCE</scope>
</reference>
<feature type="transmembrane region" description="Helical" evidence="1">
    <location>
        <begin position="12"/>
        <end position="30"/>
    </location>
</feature>
<feature type="transmembrane region" description="Helical" evidence="1">
    <location>
        <begin position="36"/>
        <end position="54"/>
    </location>
</feature>
<keyword evidence="1" id="KW-0472">Membrane</keyword>
<dbReference type="AlphaFoldDB" id="A0A3B0RVI9"/>
<proteinExistence type="predicted"/>